<sequence length="143" mass="15711">MKYLAPILLLLLPCLAARADCLDDAAVYHGVNSTLLRSIALHESHMNPLATHRNTDGSEDIGLMQINSTHLARLATFGITRAALFDACINAYVGAWILRANVDRFGATWKAVGAYNATTPAKQLRYASQIYARWQSLQRTALP</sequence>
<dbReference type="InterPro" id="IPR008258">
    <property type="entry name" value="Transglycosylase_SLT_dom_1"/>
</dbReference>
<protein>
    <recommendedName>
        <fullName evidence="2">Transglycosylase SLT domain-containing protein</fullName>
    </recommendedName>
</protein>
<evidence type="ECO:0000313" key="3">
    <source>
        <dbReference type="EMBL" id="CAJ0807049.1"/>
    </source>
</evidence>
<feature type="chain" id="PRO_5045784076" description="Transglycosylase SLT domain-containing protein" evidence="1">
    <location>
        <begin position="20"/>
        <end position="143"/>
    </location>
</feature>
<evidence type="ECO:0000256" key="1">
    <source>
        <dbReference type="SAM" id="SignalP"/>
    </source>
</evidence>
<dbReference type="EMBL" id="CATZAR010000023">
    <property type="protein sequence ID" value="CAJ0807049.1"/>
    <property type="molecule type" value="Genomic_DNA"/>
</dbReference>
<dbReference type="CDD" id="cd13400">
    <property type="entry name" value="LT_IagB-like"/>
    <property type="match status" value="1"/>
</dbReference>
<dbReference type="SUPFAM" id="SSF53955">
    <property type="entry name" value="Lysozyme-like"/>
    <property type="match status" value="1"/>
</dbReference>
<feature type="domain" description="Transglycosylase SLT" evidence="2">
    <location>
        <begin position="22"/>
        <end position="120"/>
    </location>
</feature>
<reference evidence="3 4" key="1">
    <citation type="submission" date="2023-07" db="EMBL/GenBank/DDBJ databases">
        <authorList>
            <person name="Peeters C."/>
        </authorList>
    </citation>
    <scope>NUCLEOTIDE SEQUENCE [LARGE SCALE GENOMIC DNA]</scope>
    <source>
        <strain evidence="3 4">LMG 18095</strain>
    </source>
</reference>
<evidence type="ECO:0000259" key="2">
    <source>
        <dbReference type="Pfam" id="PF01464"/>
    </source>
</evidence>
<dbReference type="Pfam" id="PF01464">
    <property type="entry name" value="SLT"/>
    <property type="match status" value="1"/>
</dbReference>
<comment type="caution">
    <text evidence="3">The sequence shown here is derived from an EMBL/GenBank/DDBJ whole genome shotgun (WGS) entry which is preliminary data.</text>
</comment>
<dbReference type="Gene3D" id="1.10.530.10">
    <property type="match status" value="1"/>
</dbReference>
<evidence type="ECO:0000313" key="4">
    <source>
        <dbReference type="Proteomes" id="UP001189773"/>
    </source>
</evidence>
<name>A0ABM9JYF2_9RALS</name>
<keyword evidence="1" id="KW-0732">Signal</keyword>
<dbReference type="InterPro" id="IPR023346">
    <property type="entry name" value="Lysozyme-like_dom_sf"/>
</dbReference>
<accession>A0ABM9JYF2</accession>
<dbReference type="RefSeq" id="WP_316852209.1">
    <property type="nucleotide sequence ID" value="NZ_CATZAR010000023.1"/>
</dbReference>
<dbReference type="Proteomes" id="UP001189773">
    <property type="component" value="Unassembled WGS sequence"/>
</dbReference>
<feature type="signal peptide" evidence="1">
    <location>
        <begin position="1"/>
        <end position="19"/>
    </location>
</feature>
<keyword evidence="4" id="KW-1185">Reference proteome</keyword>
<organism evidence="3 4">
    <name type="scientific">Ralstonia thomasii</name>
    <dbReference type="NCBI Taxonomy" id="3058596"/>
    <lineage>
        <taxon>Bacteria</taxon>
        <taxon>Pseudomonadati</taxon>
        <taxon>Pseudomonadota</taxon>
        <taxon>Betaproteobacteria</taxon>
        <taxon>Burkholderiales</taxon>
        <taxon>Burkholderiaceae</taxon>
        <taxon>Ralstonia</taxon>
    </lineage>
</organism>
<proteinExistence type="predicted"/>
<gene>
    <name evidence="3" type="ORF">LMG18095_04542</name>
</gene>